<reference evidence="4 5" key="1">
    <citation type="journal article" date="2018" name="Mol. Biol. Evol.">
        <title>Broad Genomic Sampling Reveals a Smut Pathogenic Ancestry of the Fungal Clade Ustilaginomycotina.</title>
        <authorList>
            <person name="Kijpornyongpan T."/>
            <person name="Mondo S.J."/>
            <person name="Barry K."/>
            <person name="Sandor L."/>
            <person name="Lee J."/>
            <person name="Lipzen A."/>
            <person name="Pangilinan J."/>
            <person name="LaButti K."/>
            <person name="Hainaut M."/>
            <person name="Henrissat B."/>
            <person name="Grigoriev I.V."/>
            <person name="Spatafora J.W."/>
            <person name="Aime M.C."/>
        </authorList>
    </citation>
    <scope>NUCLEOTIDE SEQUENCE [LARGE SCALE GENOMIC DNA]</scope>
    <source>
        <strain evidence="4 5">MCA 4198</strain>
    </source>
</reference>
<proteinExistence type="predicted"/>
<evidence type="ECO:0000256" key="2">
    <source>
        <dbReference type="SAM" id="Phobius"/>
    </source>
</evidence>
<keyword evidence="3" id="KW-0732">Signal</keyword>
<dbReference type="RefSeq" id="XP_025380808.1">
    <property type="nucleotide sequence ID" value="XM_025520569.1"/>
</dbReference>
<evidence type="ECO:0000256" key="3">
    <source>
        <dbReference type="SAM" id="SignalP"/>
    </source>
</evidence>
<name>A0A316YVN0_9BASI</name>
<gene>
    <name evidence="4" type="ORF">FA10DRAFT_264240</name>
</gene>
<dbReference type="InParanoid" id="A0A316YVN0"/>
<dbReference type="EMBL" id="KZ819634">
    <property type="protein sequence ID" value="PWN93610.1"/>
    <property type="molecule type" value="Genomic_DNA"/>
</dbReference>
<keyword evidence="2" id="KW-0472">Membrane</keyword>
<sequence length="335" mass="34573">MKITSFCLLLPCTALIVILNAPESYAKSLMPAEQSRRQHLVMLTKIKKDERDAAFLGRRQGALLVGGNTLQEEQDEVFEGSAHSLSLGKDEGSSSQHHQPGSLASPAAALATAISQSTISSFSSSSAVVTTESVDSMTPPPSYTPISTSVDVKSGVPLYIPVVDPSAQSGSVEVAYLGPGNAGATLYEVISKASDRTITATLRQDATDAKLLGGVRTATVNGIATQVWAAASCGFKDGLDKGTNAAAGYCVYFEVVNGVSTTFSTVVTQITAMTTIYPTPSAVQKSIAHTASGVAEKDMNAIPSAAAPVSSPVLVWTMLVAVSAALFGSVLVLIA</sequence>
<accession>A0A316YVN0</accession>
<dbReference type="AlphaFoldDB" id="A0A316YVN0"/>
<dbReference type="OrthoDB" id="10647862at2759"/>
<feature type="chain" id="PRO_5016332859" evidence="3">
    <location>
        <begin position="27"/>
        <end position="335"/>
    </location>
</feature>
<feature type="region of interest" description="Disordered" evidence="1">
    <location>
        <begin position="79"/>
        <end position="107"/>
    </location>
</feature>
<feature type="transmembrane region" description="Helical" evidence="2">
    <location>
        <begin position="313"/>
        <end position="334"/>
    </location>
</feature>
<keyword evidence="2" id="KW-0812">Transmembrane</keyword>
<evidence type="ECO:0000313" key="4">
    <source>
        <dbReference type="EMBL" id="PWN93610.1"/>
    </source>
</evidence>
<evidence type="ECO:0000256" key="1">
    <source>
        <dbReference type="SAM" id="MobiDB-lite"/>
    </source>
</evidence>
<organism evidence="4 5">
    <name type="scientific">Acaromyces ingoldii</name>
    <dbReference type="NCBI Taxonomy" id="215250"/>
    <lineage>
        <taxon>Eukaryota</taxon>
        <taxon>Fungi</taxon>
        <taxon>Dikarya</taxon>
        <taxon>Basidiomycota</taxon>
        <taxon>Ustilaginomycotina</taxon>
        <taxon>Exobasidiomycetes</taxon>
        <taxon>Exobasidiales</taxon>
        <taxon>Cryptobasidiaceae</taxon>
        <taxon>Acaromyces</taxon>
    </lineage>
</organism>
<evidence type="ECO:0000313" key="5">
    <source>
        <dbReference type="Proteomes" id="UP000245768"/>
    </source>
</evidence>
<dbReference type="Proteomes" id="UP000245768">
    <property type="component" value="Unassembled WGS sequence"/>
</dbReference>
<protein>
    <submittedName>
        <fullName evidence="4">Uncharacterized protein</fullName>
    </submittedName>
</protein>
<keyword evidence="2" id="KW-1133">Transmembrane helix</keyword>
<dbReference type="GeneID" id="37042485"/>
<keyword evidence="5" id="KW-1185">Reference proteome</keyword>
<feature type="signal peptide" evidence="3">
    <location>
        <begin position="1"/>
        <end position="26"/>
    </location>
</feature>